<protein>
    <submittedName>
        <fullName evidence="1">Uncharacterized protein</fullName>
    </submittedName>
</protein>
<evidence type="ECO:0000313" key="2">
    <source>
        <dbReference type="Proteomes" id="UP001150062"/>
    </source>
</evidence>
<dbReference type="Proteomes" id="UP001150062">
    <property type="component" value="Unassembled WGS sequence"/>
</dbReference>
<dbReference type="EMBL" id="JAOAOG010000084">
    <property type="protein sequence ID" value="KAJ6250159.1"/>
    <property type="molecule type" value="Genomic_DNA"/>
</dbReference>
<gene>
    <name evidence="1" type="ORF">M0813_16214</name>
</gene>
<reference evidence="1" key="1">
    <citation type="submission" date="2022-08" db="EMBL/GenBank/DDBJ databases">
        <title>Novel sulfate-reducing endosymbionts in the free-living metamonad Anaeramoeba.</title>
        <authorList>
            <person name="Jerlstrom-Hultqvist J."/>
            <person name="Cepicka I."/>
            <person name="Gallot-Lavallee L."/>
            <person name="Salas-Leiva D."/>
            <person name="Curtis B.A."/>
            <person name="Zahonova K."/>
            <person name="Pipaliya S."/>
            <person name="Dacks J."/>
            <person name="Roger A.J."/>
        </authorList>
    </citation>
    <scope>NUCLEOTIDE SEQUENCE</scope>
    <source>
        <strain evidence="1">Schooner1</strain>
    </source>
</reference>
<organism evidence="1 2">
    <name type="scientific">Anaeramoeba flamelloides</name>
    <dbReference type="NCBI Taxonomy" id="1746091"/>
    <lineage>
        <taxon>Eukaryota</taxon>
        <taxon>Metamonada</taxon>
        <taxon>Anaeramoebidae</taxon>
        <taxon>Anaeramoeba</taxon>
    </lineage>
</organism>
<name>A0ABQ8YZT3_9EUKA</name>
<evidence type="ECO:0000313" key="1">
    <source>
        <dbReference type="EMBL" id="KAJ6250159.1"/>
    </source>
</evidence>
<comment type="caution">
    <text evidence="1">The sequence shown here is derived from an EMBL/GenBank/DDBJ whole genome shotgun (WGS) entry which is preliminary data.</text>
</comment>
<proteinExistence type="predicted"/>
<sequence>MTINHPIQAKDENSEEEEIIWCDVFLQDDRMLEAISYCQDFKENQYPQMKIPQKLSHNTTSTQFSIDTTNCALRETIQPKKNFIKKALKMFISFGMDDVVAQTTPGDKILFVMTGRFNSRKNQKNQKIK</sequence>
<accession>A0ABQ8YZT3</accession>
<keyword evidence="2" id="KW-1185">Reference proteome</keyword>